<feature type="domain" description="GH18" evidence="11">
    <location>
        <begin position="37"/>
        <end position="425"/>
    </location>
</feature>
<keyword evidence="13" id="KW-1185">Reference proteome</keyword>
<proteinExistence type="inferred from homology"/>
<organism evidence="12 13">
    <name type="scientific">Ceratobasidium theobromae</name>
    <dbReference type="NCBI Taxonomy" id="1582974"/>
    <lineage>
        <taxon>Eukaryota</taxon>
        <taxon>Fungi</taxon>
        <taxon>Dikarya</taxon>
        <taxon>Basidiomycota</taxon>
        <taxon>Agaricomycotina</taxon>
        <taxon>Agaricomycetes</taxon>
        <taxon>Cantharellales</taxon>
        <taxon>Ceratobasidiaceae</taxon>
        <taxon>Ceratobasidium</taxon>
    </lineage>
</organism>
<feature type="chain" id="PRO_5024286801" evidence="10">
    <location>
        <begin position="21"/>
        <end position="425"/>
    </location>
</feature>
<evidence type="ECO:0000256" key="8">
    <source>
        <dbReference type="RuleBase" id="RU004453"/>
    </source>
</evidence>
<keyword evidence="10" id="KW-0732">Signal</keyword>
<evidence type="ECO:0000313" key="12">
    <source>
        <dbReference type="EMBL" id="KAB5596265.1"/>
    </source>
</evidence>
<dbReference type="InterPro" id="IPR050314">
    <property type="entry name" value="Glycosyl_Hydrlase_18"/>
</dbReference>
<dbReference type="GO" id="GO:0008843">
    <property type="term" value="F:endochitinase activity"/>
    <property type="evidence" value="ECO:0007669"/>
    <property type="project" value="UniProtKB-EC"/>
</dbReference>
<dbReference type="PANTHER" id="PTHR11177">
    <property type="entry name" value="CHITINASE"/>
    <property type="match status" value="1"/>
</dbReference>
<keyword evidence="2 7" id="KW-0378">Hydrolase</keyword>
<dbReference type="AlphaFoldDB" id="A0A5N5QX02"/>
<dbReference type="SUPFAM" id="SSF51445">
    <property type="entry name" value="(Trans)glycosidases"/>
    <property type="match status" value="1"/>
</dbReference>
<evidence type="ECO:0000313" key="13">
    <source>
        <dbReference type="Proteomes" id="UP000383932"/>
    </source>
</evidence>
<keyword evidence="3" id="KW-0146">Chitin degradation</keyword>
<dbReference type="Gene3D" id="3.10.50.10">
    <property type="match status" value="1"/>
</dbReference>
<dbReference type="GO" id="GO:0000272">
    <property type="term" value="P:polysaccharide catabolic process"/>
    <property type="evidence" value="ECO:0007669"/>
    <property type="project" value="UniProtKB-KW"/>
</dbReference>
<dbReference type="GO" id="GO:0005576">
    <property type="term" value="C:extracellular region"/>
    <property type="evidence" value="ECO:0007669"/>
    <property type="project" value="TreeGrafter"/>
</dbReference>
<dbReference type="Gene3D" id="3.20.20.80">
    <property type="entry name" value="Glycosidases"/>
    <property type="match status" value="1"/>
</dbReference>
<comment type="catalytic activity">
    <reaction evidence="1">
        <text>Random endo-hydrolysis of N-acetyl-beta-D-glucosaminide (1-&gt;4)-beta-linkages in chitin and chitodextrins.</text>
        <dbReference type="EC" id="3.2.1.14"/>
    </reaction>
</comment>
<dbReference type="PANTHER" id="PTHR11177:SF392">
    <property type="entry name" value="HAP41P"/>
    <property type="match status" value="1"/>
</dbReference>
<dbReference type="GO" id="GO:0008061">
    <property type="term" value="F:chitin binding"/>
    <property type="evidence" value="ECO:0007669"/>
    <property type="project" value="InterPro"/>
</dbReference>
<dbReference type="InterPro" id="IPR001579">
    <property type="entry name" value="Glyco_hydro_18_chit_AS"/>
</dbReference>
<dbReference type="Pfam" id="PF00704">
    <property type="entry name" value="Glyco_hydro_18"/>
    <property type="match status" value="1"/>
</dbReference>
<dbReference type="InterPro" id="IPR011583">
    <property type="entry name" value="Chitinase_II/V-like_cat"/>
</dbReference>
<comment type="similarity">
    <text evidence="8">Belongs to the glycosyl hydrolase 18 family.</text>
</comment>
<dbReference type="OrthoDB" id="73875at2759"/>
<dbReference type="InterPro" id="IPR029070">
    <property type="entry name" value="Chitinase_insertion_sf"/>
</dbReference>
<evidence type="ECO:0000256" key="6">
    <source>
        <dbReference type="ARBA" id="ARBA00023326"/>
    </source>
</evidence>
<keyword evidence="4" id="KW-0119">Carbohydrate metabolism</keyword>
<comment type="caution">
    <text evidence="12">The sequence shown here is derived from an EMBL/GenBank/DDBJ whole genome shotgun (WGS) entry which is preliminary data.</text>
</comment>
<dbReference type="SMART" id="SM00636">
    <property type="entry name" value="Glyco_18"/>
    <property type="match status" value="1"/>
</dbReference>
<evidence type="ECO:0000256" key="4">
    <source>
        <dbReference type="ARBA" id="ARBA00023277"/>
    </source>
</evidence>
<feature type="signal peptide" evidence="10">
    <location>
        <begin position="1"/>
        <end position="20"/>
    </location>
</feature>
<dbReference type="EMBL" id="SSOP01000002">
    <property type="protein sequence ID" value="KAB5596265.1"/>
    <property type="molecule type" value="Genomic_DNA"/>
</dbReference>
<evidence type="ECO:0000256" key="2">
    <source>
        <dbReference type="ARBA" id="ARBA00022801"/>
    </source>
</evidence>
<reference evidence="12 13" key="1">
    <citation type="journal article" date="2019" name="Fungal Biol. Biotechnol.">
        <title>Draft genome sequence of fastidious pathogen Ceratobasidium theobromae, which causes vascular-streak dieback in Theobroma cacao.</title>
        <authorList>
            <person name="Ali S.S."/>
            <person name="Asman A."/>
            <person name="Shao J."/>
            <person name="Firmansyah A.P."/>
            <person name="Susilo A.W."/>
            <person name="Rosmana A."/>
            <person name="McMahon P."/>
            <person name="Junaid M."/>
            <person name="Guest D."/>
            <person name="Kheng T.Y."/>
            <person name="Meinhardt L.W."/>
            <person name="Bailey B.A."/>
        </authorList>
    </citation>
    <scope>NUCLEOTIDE SEQUENCE [LARGE SCALE GENOMIC DNA]</scope>
    <source>
        <strain evidence="12 13">CT2</strain>
    </source>
</reference>
<gene>
    <name evidence="12" type="ORF">CTheo_250</name>
</gene>
<evidence type="ECO:0000259" key="11">
    <source>
        <dbReference type="PROSITE" id="PS51910"/>
    </source>
</evidence>
<keyword evidence="6" id="KW-0624">Polysaccharide degradation</keyword>
<sequence>MIPAILLLALPCAARPFGDSVPLVMLPPSVVKDPTPANAFVPFNSDYPGTQLPVHTLHATKFMTVTITVQAQPTQLQLPASPPPTKPFMATYFPDWTANEFPPEKIDFARFTWIDFGKYFSGAVSSDSNRREFVNNIVAMYHKFNLDGIDIDWEYPGVQGAGNNQVSSTDSARFLTFLQLLRAQLPESAKLTAATQVTPFAGPDGTPMRDVSAFAQVLDWILIMNYDIWGASATPGPNAPLRDSCHNSTQPDASASASIAAWSAAGMPPNQITLGLPAYGYVQTSNARRLIQRRQVRKRMGKLRLKRDDNGGRGGVRIKAEGDGDDSDSGQVQFNQLVQGGALKLSPSGFVGAGGFKRMWDVCSSTPYLISENANQVIAYDDPQSLGMKAAFARGAGLRGVNMFDVHGDTDDWALTDAIREGLGL</sequence>
<evidence type="ECO:0000256" key="7">
    <source>
        <dbReference type="RuleBase" id="RU000489"/>
    </source>
</evidence>
<dbReference type="InterPro" id="IPR001223">
    <property type="entry name" value="Glyco_hydro18_cat"/>
</dbReference>
<evidence type="ECO:0000256" key="10">
    <source>
        <dbReference type="SAM" id="SignalP"/>
    </source>
</evidence>
<evidence type="ECO:0000256" key="1">
    <source>
        <dbReference type="ARBA" id="ARBA00000822"/>
    </source>
</evidence>
<keyword evidence="5 7" id="KW-0326">Glycosidase</keyword>
<feature type="region of interest" description="Disordered" evidence="9">
    <location>
        <begin position="305"/>
        <end position="329"/>
    </location>
</feature>
<evidence type="ECO:0000256" key="9">
    <source>
        <dbReference type="SAM" id="MobiDB-lite"/>
    </source>
</evidence>
<evidence type="ECO:0000256" key="3">
    <source>
        <dbReference type="ARBA" id="ARBA00023024"/>
    </source>
</evidence>
<dbReference type="PROSITE" id="PS51910">
    <property type="entry name" value="GH18_2"/>
    <property type="match status" value="1"/>
</dbReference>
<name>A0A5N5QX02_9AGAM</name>
<dbReference type="PROSITE" id="PS01095">
    <property type="entry name" value="GH18_1"/>
    <property type="match status" value="1"/>
</dbReference>
<dbReference type="Proteomes" id="UP000383932">
    <property type="component" value="Unassembled WGS sequence"/>
</dbReference>
<dbReference type="GO" id="GO:0006032">
    <property type="term" value="P:chitin catabolic process"/>
    <property type="evidence" value="ECO:0007669"/>
    <property type="project" value="UniProtKB-KW"/>
</dbReference>
<protein>
    <submittedName>
        <fullName evidence="12">Chitinase 4</fullName>
    </submittedName>
</protein>
<accession>A0A5N5QX02</accession>
<evidence type="ECO:0000256" key="5">
    <source>
        <dbReference type="ARBA" id="ARBA00023295"/>
    </source>
</evidence>
<dbReference type="InterPro" id="IPR017853">
    <property type="entry name" value="GH"/>
</dbReference>